<reference evidence="2" key="1">
    <citation type="journal article" date="2020" name="Cell">
        <title>Large-Scale Comparative Analyses of Tick Genomes Elucidate Their Genetic Diversity and Vector Capacities.</title>
        <authorList>
            <consortium name="Tick Genome and Microbiome Consortium (TIGMIC)"/>
            <person name="Jia N."/>
            <person name="Wang J."/>
            <person name="Shi W."/>
            <person name="Du L."/>
            <person name="Sun Y."/>
            <person name="Zhan W."/>
            <person name="Jiang J.F."/>
            <person name="Wang Q."/>
            <person name="Zhang B."/>
            <person name="Ji P."/>
            <person name="Bell-Sakyi L."/>
            <person name="Cui X.M."/>
            <person name="Yuan T.T."/>
            <person name="Jiang B.G."/>
            <person name="Yang W.F."/>
            <person name="Lam T.T."/>
            <person name="Chang Q.C."/>
            <person name="Ding S.J."/>
            <person name="Wang X.J."/>
            <person name="Zhu J.G."/>
            <person name="Ruan X.D."/>
            <person name="Zhao L."/>
            <person name="Wei J.T."/>
            <person name="Ye R.Z."/>
            <person name="Que T.C."/>
            <person name="Du C.H."/>
            <person name="Zhou Y.H."/>
            <person name="Cheng J.X."/>
            <person name="Dai P.F."/>
            <person name="Guo W.B."/>
            <person name="Han X.H."/>
            <person name="Huang E.J."/>
            <person name="Li L.F."/>
            <person name="Wei W."/>
            <person name="Gao Y.C."/>
            <person name="Liu J.Z."/>
            <person name="Shao H.Z."/>
            <person name="Wang X."/>
            <person name="Wang C.C."/>
            <person name="Yang T.C."/>
            <person name="Huo Q.B."/>
            <person name="Li W."/>
            <person name="Chen H.Y."/>
            <person name="Chen S.E."/>
            <person name="Zhou L.G."/>
            <person name="Ni X.B."/>
            <person name="Tian J.H."/>
            <person name="Sheng Y."/>
            <person name="Liu T."/>
            <person name="Pan Y.S."/>
            <person name="Xia L.Y."/>
            <person name="Li J."/>
            <person name="Zhao F."/>
            <person name="Cao W.C."/>
        </authorList>
    </citation>
    <scope>NUCLEOTIDE SEQUENCE</scope>
    <source>
        <strain evidence="2">Rsan-2018</strain>
    </source>
</reference>
<sequence>MPASVRHRRNQPKKDVVFGPDNYATSVDYDVSLLLYAHPDGCPYESLYFELALEERGLLPHVDYVVQKGKPTNVFALVLNTVEDKRIVAEVPALRVKGRYCAVVDPCLKETTIKVHWVPFNVSDETLKEVFEEYGVVKEVIREKCIEKGFEDTESTTRHISICLEDKYTKRIVPHLWNLSCDNTGSGFANEIASYKRLNKSLRVLYLFNSCGADEDAAVLIEALVHNDTLKEFALNYIKSSSDTLIGFAKMLASNSTLEVVHLGEVCCGEVDKVWLLLAQERYAGVFQRLEFVWPDELLSVLTVLICREACSPTLSLRITSLVDEGVLRELFEAVAKNKTLRRLDFQSGVFDALANGIASVVKSTGTLREISSVAEGQRGIEHQLITILNALKENSSITDFMMCAETVTPEVATSISELLAANKALRDLHLCEESDISASAGETILQGLWANYTLAELTVC</sequence>
<dbReference type="PANTHER" id="PTHR24111:SF0">
    <property type="entry name" value="LEUCINE-RICH REPEAT-CONTAINING PROTEIN"/>
    <property type="match status" value="1"/>
</dbReference>
<dbReference type="InterPro" id="IPR035979">
    <property type="entry name" value="RBD_domain_sf"/>
</dbReference>
<evidence type="ECO:0000313" key="2">
    <source>
        <dbReference type="EMBL" id="KAH7975751.1"/>
    </source>
</evidence>
<dbReference type="SUPFAM" id="SSF54928">
    <property type="entry name" value="RNA-binding domain, RBD"/>
    <property type="match status" value="1"/>
</dbReference>
<dbReference type="InterPro" id="IPR032675">
    <property type="entry name" value="LRR_dom_sf"/>
</dbReference>
<dbReference type="InterPro" id="IPR052201">
    <property type="entry name" value="LRR-containing_regulator"/>
</dbReference>
<proteinExistence type="predicted"/>
<dbReference type="Proteomes" id="UP000821837">
    <property type="component" value="Chromosome 10"/>
</dbReference>
<comment type="caution">
    <text evidence="2">The sequence shown here is derived from an EMBL/GenBank/DDBJ whole genome shotgun (WGS) entry which is preliminary data.</text>
</comment>
<dbReference type="AlphaFoldDB" id="A0A9D4QCI2"/>
<dbReference type="PANTHER" id="PTHR24111">
    <property type="entry name" value="LEUCINE-RICH REPEAT-CONTAINING PROTEIN 34"/>
    <property type="match status" value="1"/>
</dbReference>
<evidence type="ECO:0000256" key="1">
    <source>
        <dbReference type="ARBA" id="ARBA00022737"/>
    </source>
</evidence>
<dbReference type="EMBL" id="JABSTV010001246">
    <property type="protein sequence ID" value="KAH7975751.1"/>
    <property type="molecule type" value="Genomic_DNA"/>
</dbReference>
<evidence type="ECO:0000313" key="3">
    <source>
        <dbReference type="Proteomes" id="UP000821837"/>
    </source>
</evidence>
<keyword evidence="3" id="KW-1185">Reference proteome</keyword>
<organism evidence="2 3">
    <name type="scientific">Rhipicephalus sanguineus</name>
    <name type="common">Brown dog tick</name>
    <name type="synonym">Ixodes sanguineus</name>
    <dbReference type="NCBI Taxonomy" id="34632"/>
    <lineage>
        <taxon>Eukaryota</taxon>
        <taxon>Metazoa</taxon>
        <taxon>Ecdysozoa</taxon>
        <taxon>Arthropoda</taxon>
        <taxon>Chelicerata</taxon>
        <taxon>Arachnida</taxon>
        <taxon>Acari</taxon>
        <taxon>Parasitiformes</taxon>
        <taxon>Ixodida</taxon>
        <taxon>Ixodoidea</taxon>
        <taxon>Ixodidae</taxon>
        <taxon>Rhipicephalinae</taxon>
        <taxon>Rhipicephalus</taxon>
        <taxon>Rhipicephalus</taxon>
    </lineage>
</organism>
<keyword evidence="1" id="KW-0677">Repeat</keyword>
<dbReference type="GO" id="GO:0003676">
    <property type="term" value="F:nucleic acid binding"/>
    <property type="evidence" value="ECO:0007669"/>
    <property type="project" value="InterPro"/>
</dbReference>
<gene>
    <name evidence="2" type="ORF">HPB52_004671</name>
</gene>
<name>A0A9D4QCI2_RHISA</name>
<dbReference type="Gene3D" id="3.80.10.10">
    <property type="entry name" value="Ribonuclease Inhibitor"/>
    <property type="match status" value="2"/>
</dbReference>
<reference evidence="2" key="2">
    <citation type="submission" date="2021-09" db="EMBL/GenBank/DDBJ databases">
        <authorList>
            <person name="Jia N."/>
            <person name="Wang J."/>
            <person name="Shi W."/>
            <person name="Du L."/>
            <person name="Sun Y."/>
            <person name="Zhan W."/>
            <person name="Jiang J."/>
            <person name="Wang Q."/>
            <person name="Zhang B."/>
            <person name="Ji P."/>
            <person name="Sakyi L.B."/>
            <person name="Cui X."/>
            <person name="Yuan T."/>
            <person name="Jiang B."/>
            <person name="Yang W."/>
            <person name="Lam T.T.-Y."/>
            <person name="Chang Q."/>
            <person name="Ding S."/>
            <person name="Wang X."/>
            <person name="Zhu J."/>
            <person name="Ruan X."/>
            <person name="Zhao L."/>
            <person name="Wei J."/>
            <person name="Que T."/>
            <person name="Du C."/>
            <person name="Cheng J."/>
            <person name="Dai P."/>
            <person name="Han X."/>
            <person name="Huang E."/>
            <person name="Gao Y."/>
            <person name="Liu J."/>
            <person name="Shao H."/>
            <person name="Ye R."/>
            <person name="Li L."/>
            <person name="Wei W."/>
            <person name="Wang X."/>
            <person name="Wang C."/>
            <person name="Huo Q."/>
            <person name="Li W."/>
            <person name="Guo W."/>
            <person name="Chen H."/>
            <person name="Chen S."/>
            <person name="Zhou L."/>
            <person name="Zhou L."/>
            <person name="Ni X."/>
            <person name="Tian J."/>
            <person name="Zhou Y."/>
            <person name="Sheng Y."/>
            <person name="Liu T."/>
            <person name="Pan Y."/>
            <person name="Xia L."/>
            <person name="Li J."/>
            <person name="Zhao F."/>
            <person name="Cao W."/>
        </authorList>
    </citation>
    <scope>NUCLEOTIDE SEQUENCE</scope>
    <source>
        <strain evidence="2">Rsan-2018</strain>
        <tissue evidence="2">Larvae</tissue>
    </source>
</reference>
<protein>
    <submittedName>
        <fullName evidence="2">Uncharacterized protein</fullName>
    </submittedName>
</protein>
<dbReference type="SUPFAM" id="SSF52047">
    <property type="entry name" value="RNI-like"/>
    <property type="match status" value="1"/>
</dbReference>
<accession>A0A9D4QCI2</accession>